<dbReference type="PANTHER" id="PTHR12760">
    <property type="entry name" value="TETRATRICOPEPTIDE REPEAT PROTEIN"/>
    <property type="match status" value="1"/>
</dbReference>
<reference evidence="6" key="1">
    <citation type="submission" date="2019-03" db="EMBL/GenBank/DDBJ databases">
        <title>Long read genome sequence of the mycoparasitic Pythium oligandrum ATCC 38472 isolated from sugarbeet rhizosphere.</title>
        <authorList>
            <person name="Gaulin E."/>
        </authorList>
    </citation>
    <scope>NUCLEOTIDE SEQUENCE</scope>
    <source>
        <strain evidence="6">ATCC 38472_TT</strain>
    </source>
</reference>
<feature type="domain" description="EMC2 TPR-like" evidence="5">
    <location>
        <begin position="95"/>
        <end position="205"/>
    </location>
</feature>
<dbReference type="GO" id="GO:0072546">
    <property type="term" value="C:EMC complex"/>
    <property type="evidence" value="ECO:0007669"/>
    <property type="project" value="UniProtKB-UniRule"/>
</dbReference>
<dbReference type="InterPro" id="IPR055217">
    <property type="entry name" value="TPR_EMC2"/>
</dbReference>
<sequence length="299" mass="34107">MGMLEYEAHLTLAEKSGGYANYVQLLATIRKEKLRVPRVVVRFGRELLENFKWRLGADIWTIYEQVLIAALDEYENELAEKCLAALKAKFPKSARAGRLEGMIFEQRGEYAKAEEIYEEILKTNPANALIMKRRIAALKGQKKTQEVIASLNELLRNFPTDQAAWTELGETHLSIGAYRYAAFCYEELVMLNPMDSFLHNRLADIYSTIGGVDNLRVARKHYCRSIELNKSMNVRAYAALLSTTRAIAAHRSNQRNNDAEDQELNDRVHKFAVDYLHQLYADKASPEVADIAQQAFKAI</sequence>
<evidence type="ECO:0000313" key="7">
    <source>
        <dbReference type="Proteomes" id="UP000794436"/>
    </source>
</evidence>
<dbReference type="InterPro" id="IPR019734">
    <property type="entry name" value="TPR_rpt"/>
</dbReference>
<dbReference type="Gene3D" id="1.25.40.10">
    <property type="entry name" value="Tetratricopeptide repeat domain"/>
    <property type="match status" value="1"/>
</dbReference>
<protein>
    <recommendedName>
        <fullName evidence="4">ER membrane protein complex subunit 2</fullName>
    </recommendedName>
</protein>
<keyword evidence="7" id="KW-1185">Reference proteome</keyword>
<comment type="function">
    <text evidence="4">Part of the endoplasmic reticulum membrane protein complex (EMC) that enables the energy-independent insertion into endoplasmic reticulum membranes of newly synthesized membrane proteins.</text>
</comment>
<feature type="repeat" description="TPR" evidence="3">
    <location>
        <begin position="162"/>
        <end position="195"/>
    </location>
</feature>
<accession>A0A8K1CN06</accession>
<dbReference type="EMBL" id="SPLM01000037">
    <property type="protein sequence ID" value="TMW65621.1"/>
    <property type="molecule type" value="Genomic_DNA"/>
</dbReference>
<name>A0A8K1CN06_PYTOL</name>
<dbReference type="Proteomes" id="UP000794436">
    <property type="component" value="Unassembled WGS sequence"/>
</dbReference>
<feature type="repeat" description="TPR" evidence="3">
    <location>
        <begin position="94"/>
        <end position="127"/>
    </location>
</feature>
<evidence type="ECO:0000313" key="6">
    <source>
        <dbReference type="EMBL" id="TMW65621.1"/>
    </source>
</evidence>
<dbReference type="InterPro" id="IPR039856">
    <property type="entry name" value="EMC2-like"/>
</dbReference>
<evidence type="ECO:0000259" key="5">
    <source>
        <dbReference type="Pfam" id="PF22890"/>
    </source>
</evidence>
<evidence type="ECO:0000256" key="4">
    <source>
        <dbReference type="RuleBase" id="RU367091"/>
    </source>
</evidence>
<dbReference type="Pfam" id="PF22890">
    <property type="entry name" value="TPR_EMC2"/>
    <property type="match status" value="1"/>
</dbReference>
<proteinExistence type="inferred from homology"/>
<evidence type="ECO:0000256" key="3">
    <source>
        <dbReference type="PROSITE-ProRule" id="PRU00339"/>
    </source>
</evidence>
<comment type="similarity">
    <text evidence="4">Belongs to the EMC2 family.</text>
</comment>
<gene>
    <name evidence="6" type="ORF">Poli38472_008263</name>
</gene>
<keyword evidence="4" id="KW-0256">Endoplasmic reticulum</keyword>
<keyword evidence="4" id="KW-0472">Membrane</keyword>
<evidence type="ECO:0000256" key="1">
    <source>
        <dbReference type="ARBA" id="ARBA00022737"/>
    </source>
</evidence>
<evidence type="ECO:0000256" key="2">
    <source>
        <dbReference type="ARBA" id="ARBA00022803"/>
    </source>
</evidence>
<dbReference type="PROSITE" id="PS50005">
    <property type="entry name" value="TPR"/>
    <property type="match status" value="2"/>
</dbReference>
<dbReference type="AlphaFoldDB" id="A0A8K1CN06"/>
<comment type="caution">
    <text evidence="6">The sequence shown here is derived from an EMBL/GenBank/DDBJ whole genome shotgun (WGS) entry which is preliminary data.</text>
</comment>
<dbReference type="OrthoDB" id="124397at2759"/>
<dbReference type="SUPFAM" id="SSF48452">
    <property type="entry name" value="TPR-like"/>
    <property type="match status" value="1"/>
</dbReference>
<organism evidence="6 7">
    <name type="scientific">Pythium oligandrum</name>
    <name type="common">Mycoparasitic fungus</name>
    <dbReference type="NCBI Taxonomy" id="41045"/>
    <lineage>
        <taxon>Eukaryota</taxon>
        <taxon>Sar</taxon>
        <taxon>Stramenopiles</taxon>
        <taxon>Oomycota</taxon>
        <taxon>Peronosporomycetes</taxon>
        <taxon>Pythiales</taxon>
        <taxon>Pythiaceae</taxon>
        <taxon>Pythium</taxon>
    </lineage>
</organism>
<dbReference type="SMART" id="SM00028">
    <property type="entry name" value="TPR"/>
    <property type="match status" value="3"/>
</dbReference>
<comment type="subunit">
    <text evidence="4">Component of the ER membrane protein complex (EMC).</text>
</comment>
<keyword evidence="1" id="KW-0677">Repeat</keyword>
<dbReference type="InterPro" id="IPR011990">
    <property type="entry name" value="TPR-like_helical_dom_sf"/>
</dbReference>
<comment type="subcellular location">
    <subcellularLocation>
        <location evidence="4">Endoplasmic reticulum membrane</location>
        <topology evidence="4">Peripheral membrane protein</topology>
        <orientation evidence="4">Cytoplasmic side</orientation>
    </subcellularLocation>
</comment>
<keyword evidence="2 3" id="KW-0802">TPR repeat</keyword>